<dbReference type="AlphaFoldDB" id="A0A292Q6K2"/>
<evidence type="ECO:0000313" key="2">
    <source>
        <dbReference type="Proteomes" id="UP001412239"/>
    </source>
</evidence>
<dbReference type="Proteomes" id="UP001412239">
    <property type="component" value="Unassembled WGS sequence"/>
</dbReference>
<keyword evidence="2" id="KW-1185">Reference proteome</keyword>
<evidence type="ECO:0008006" key="3">
    <source>
        <dbReference type="Google" id="ProtNLM"/>
    </source>
</evidence>
<organism evidence="1 2">
    <name type="scientific">Tuber aestivum</name>
    <name type="common">summer truffle</name>
    <dbReference type="NCBI Taxonomy" id="59557"/>
    <lineage>
        <taxon>Eukaryota</taxon>
        <taxon>Fungi</taxon>
        <taxon>Dikarya</taxon>
        <taxon>Ascomycota</taxon>
        <taxon>Pezizomycotina</taxon>
        <taxon>Pezizomycetes</taxon>
        <taxon>Pezizales</taxon>
        <taxon>Tuberaceae</taxon>
        <taxon>Tuber</taxon>
    </lineage>
</organism>
<dbReference type="EMBL" id="LN890957">
    <property type="protein sequence ID" value="CUS14558.1"/>
    <property type="molecule type" value="Genomic_DNA"/>
</dbReference>
<sequence length="89" mass="9715">MQASTASKSAPGSRHRGTRKLLRVYIHGFMGGGTNFRIFPAQVHNFVLSIVLEDLGWGAYAEVYPNFKTNNGCGTAWALYRRILAAGVA</sequence>
<proteinExistence type="predicted"/>
<accession>A0A292Q6K2</accession>
<feature type="non-terminal residue" evidence="1">
    <location>
        <position position="89"/>
    </location>
</feature>
<protein>
    <recommendedName>
        <fullName evidence="3">DUF676 domain-containing protein</fullName>
    </recommendedName>
</protein>
<evidence type="ECO:0000313" key="1">
    <source>
        <dbReference type="EMBL" id="CUS14558.1"/>
    </source>
</evidence>
<name>A0A292Q6K2_9PEZI</name>
<gene>
    <name evidence="1" type="ORF">GSTUAT00001289001</name>
</gene>
<reference evidence="1" key="1">
    <citation type="submission" date="2015-10" db="EMBL/GenBank/DDBJ databases">
        <authorList>
            <person name="Regsiter A."/>
            <person name="william w."/>
        </authorList>
    </citation>
    <scope>NUCLEOTIDE SEQUENCE</scope>
    <source>
        <strain evidence="1">Montdore</strain>
    </source>
</reference>